<dbReference type="InterPro" id="IPR036388">
    <property type="entry name" value="WH-like_DNA-bd_sf"/>
</dbReference>
<organism evidence="4 5">
    <name type="scientific">Azotobacter bryophylli</name>
    <dbReference type="NCBI Taxonomy" id="1986537"/>
    <lineage>
        <taxon>Bacteria</taxon>
        <taxon>Pseudomonadati</taxon>
        <taxon>Pseudomonadota</taxon>
        <taxon>Gammaproteobacteria</taxon>
        <taxon>Pseudomonadales</taxon>
        <taxon>Pseudomonadaceae</taxon>
        <taxon>Azotobacter</taxon>
    </lineage>
</organism>
<comment type="function">
    <text evidence="2">Acts both as a biotin--[acetyl-CoA-carboxylase] ligase and a biotin-operon repressor. In the presence of ATP, BirA activates biotin to form the BirA-biotinyl-5'-adenylate (BirA-bio-5'-AMP or holoBirA) complex. HoloBirA can either transfer the biotinyl moiety to the biotin carboxyl carrier protein (BCCP) subunit of acetyl-CoA carboxylase, or bind to the biotin operator site and inhibit transcription of the operon.</text>
</comment>
<keyword evidence="2" id="KW-0067">ATP-binding</keyword>
<dbReference type="RefSeq" id="WP_377813414.1">
    <property type="nucleotide sequence ID" value="NZ_JBHRSJ010000011.1"/>
</dbReference>
<dbReference type="EC" id="6.3.4.15" evidence="2"/>
<dbReference type="EMBL" id="JBHRSJ010000011">
    <property type="protein sequence ID" value="MFC2971735.1"/>
    <property type="molecule type" value="Genomic_DNA"/>
</dbReference>
<keyword evidence="2" id="KW-0092">Biotin</keyword>
<dbReference type="Proteomes" id="UP001595457">
    <property type="component" value="Unassembled WGS sequence"/>
</dbReference>
<dbReference type="InterPro" id="IPR013196">
    <property type="entry name" value="HTH_11"/>
</dbReference>
<evidence type="ECO:0000259" key="3">
    <source>
        <dbReference type="PROSITE" id="PS51733"/>
    </source>
</evidence>
<feature type="binding site" evidence="2">
    <location>
        <begin position="111"/>
        <end position="113"/>
    </location>
    <ligand>
        <name>biotin</name>
        <dbReference type="ChEBI" id="CHEBI:57586"/>
    </ligand>
</feature>
<evidence type="ECO:0000256" key="2">
    <source>
        <dbReference type="HAMAP-Rule" id="MF_00978"/>
    </source>
</evidence>
<feature type="binding site" evidence="2">
    <location>
        <position position="178"/>
    </location>
    <ligand>
        <name>biotin</name>
        <dbReference type="ChEBI" id="CHEBI:57586"/>
    </ligand>
</feature>
<keyword evidence="2" id="KW-0805">Transcription regulation</keyword>
<dbReference type="InterPro" id="IPR008988">
    <property type="entry name" value="Transcriptional_repressor_C"/>
</dbReference>
<feature type="domain" description="BPL/LPL catalytic" evidence="3">
    <location>
        <begin position="54"/>
        <end position="248"/>
    </location>
</feature>
<dbReference type="GO" id="GO:0004077">
    <property type="term" value="F:biotin--[biotin carboxyl-carrier protein] ligase activity"/>
    <property type="evidence" value="ECO:0007669"/>
    <property type="project" value="UniProtKB-EC"/>
</dbReference>
<dbReference type="HAMAP" id="MF_00978">
    <property type="entry name" value="Bifunct_BirA"/>
    <property type="match status" value="1"/>
</dbReference>
<dbReference type="SUPFAM" id="SSF50037">
    <property type="entry name" value="C-terminal domain of transcriptional repressors"/>
    <property type="match status" value="1"/>
</dbReference>
<comment type="catalytic activity">
    <reaction evidence="2">
        <text>biotin + L-lysyl-[protein] + ATP = N(6)-biotinyl-L-lysyl-[protein] + AMP + diphosphate + H(+)</text>
        <dbReference type="Rhea" id="RHEA:11756"/>
        <dbReference type="Rhea" id="RHEA-COMP:9752"/>
        <dbReference type="Rhea" id="RHEA-COMP:10505"/>
        <dbReference type="ChEBI" id="CHEBI:15378"/>
        <dbReference type="ChEBI" id="CHEBI:29969"/>
        <dbReference type="ChEBI" id="CHEBI:30616"/>
        <dbReference type="ChEBI" id="CHEBI:33019"/>
        <dbReference type="ChEBI" id="CHEBI:57586"/>
        <dbReference type="ChEBI" id="CHEBI:83144"/>
        <dbReference type="ChEBI" id="CHEBI:456215"/>
        <dbReference type="EC" id="6.3.4.15"/>
    </reaction>
</comment>
<feature type="binding site" evidence="2">
    <location>
        <position position="107"/>
    </location>
    <ligand>
        <name>biotin</name>
        <dbReference type="ChEBI" id="CHEBI:57586"/>
    </ligand>
</feature>
<keyword evidence="2" id="KW-0804">Transcription</keyword>
<name>A0ABV7AR11_9GAMM</name>
<comment type="similarity">
    <text evidence="2">Belongs to the biotin--protein ligase family.</text>
</comment>
<reference evidence="5" key="1">
    <citation type="journal article" date="2019" name="Int. J. Syst. Evol. Microbiol.">
        <title>The Global Catalogue of Microorganisms (GCM) 10K type strain sequencing project: providing services to taxonomists for standard genome sequencing and annotation.</title>
        <authorList>
            <consortium name="The Broad Institute Genomics Platform"/>
            <consortium name="The Broad Institute Genome Sequencing Center for Infectious Disease"/>
            <person name="Wu L."/>
            <person name="Ma J."/>
        </authorList>
    </citation>
    <scope>NUCLEOTIDE SEQUENCE [LARGE SCALE GENOMIC DNA]</scope>
    <source>
        <strain evidence="5">KCTC 62195</strain>
    </source>
</reference>
<dbReference type="Pfam" id="PF08279">
    <property type="entry name" value="HTH_11"/>
    <property type="match status" value="1"/>
</dbReference>
<dbReference type="InterPro" id="IPR045864">
    <property type="entry name" value="aa-tRNA-synth_II/BPL/LPL"/>
</dbReference>
<evidence type="ECO:0000256" key="1">
    <source>
        <dbReference type="ARBA" id="ARBA00022598"/>
    </source>
</evidence>
<keyword evidence="2" id="KW-0238">DNA-binding</keyword>
<dbReference type="NCBIfam" id="TIGR00121">
    <property type="entry name" value="birA_ligase"/>
    <property type="match status" value="1"/>
</dbReference>
<feature type="DNA-binding region" description="H-T-H motif" evidence="2">
    <location>
        <begin position="16"/>
        <end position="35"/>
    </location>
</feature>
<dbReference type="SUPFAM" id="SSF46785">
    <property type="entry name" value="Winged helix' DNA-binding domain"/>
    <property type="match status" value="1"/>
</dbReference>
<keyword evidence="5" id="KW-1185">Reference proteome</keyword>
<dbReference type="Gene3D" id="3.30.930.10">
    <property type="entry name" value="Bira Bifunctional Protein, Domain 2"/>
    <property type="match status" value="1"/>
</dbReference>
<dbReference type="NCBIfam" id="NF008848">
    <property type="entry name" value="PRK11886.1-3"/>
    <property type="match status" value="1"/>
</dbReference>
<dbReference type="InterPro" id="IPR036390">
    <property type="entry name" value="WH_DNA-bd_sf"/>
</dbReference>
<keyword evidence="1 2" id="KW-0436">Ligase</keyword>
<dbReference type="InterPro" id="IPR004408">
    <property type="entry name" value="Biotin_CoA_COase_ligase"/>
</dbReference>
<evidence type="ECO:0000313" key="4">
    <source>
        <dbReference type="EMBL" id="MFC2971735.1"/>
    </source>
</evidence>
<dbReference type="Gene3D" id="1.10.10.10">
    <property type="entry name" value="Winged helix-like DNA-binding domain superfamily/Winged helix DNA-binding domain"/>
    <property type="match status" value="1"/>
</dbReference>
<dbReference type="CDD" id="cd16442">
    <property type="entry name" value="BPL"/>
    <property type="match status" value="1"/>
</dbReference>
<dbReference type="SUPFAM" id="SSF55681">
    <property type="entry name" value="Class II aaRS and biotin synthetases"/>
    <property type="match status" value="1"/>
</dbReference>
<dbReference type="Gene3D" id="2.30.30.100">
    <property type="match status" value="1"/>
</dbReference>
<evidence type="ECO:0000313" key="5">
    <source>
        <dbReference type="Proteomes" id="UP001595457"/>
    </source>
</evidence>
<comment type="caution">
    <text evidence="4">The sequence shown here is derived from an EMBL/GenBank/DDBJ whole genome shotgun (WGS) entry which is preliminary data.</text>
</comment>
<accession>A0ABV7AR11</accession>
<dbReference type="PANTHER" id="PTHR12835:SF5">
    <property type="entry name" value="BIOTIN--PROTEIN LIGASE"/>
    <property type="match status" value="1"/>
</dbReference>
<dbReference type="InterPro" id="IPR004143">
    <property type="entry name" value="BPL_LPL_catalytic"/>
</dbReference>
<dbReference type="Pfam" id="PF03099">
    <property type="entry name" value="BPL_LplA_LipB"/>
    <property type="match status" value="1"/>
</dbReference>
<dbReference type="PANTHER" id="PTHR12835">
    <property type="entry name" value="BIOTIN PROTEIN LIGASE"/>
    <property type="match status" value="1"/>
</dbReference>
<keyword evidence="2" id="KW-0547">Nucleotide-binding</keyword>
<dbReference type="PROSITE" id="PS51733">
    <property type="entry name" value="BPL_LPL_CATALYTIC"/>
    <property type="match status" value="1"/>
</dbReference>
<keyword evidence="2" id="KW-0678">Repressor</keyword>
<sequence>MLTLLRLLQDGCFHSGQDLGNALGVSRSAVWKQLQRLESEMGVSIHKVRGRGYQLAKPIALLEAGGILLPGGWSLHLRETVDSTNAEAMRLLMGGQSLPLVVLSERQTAGRGRRGRNWLSPFAENIYYSLALRIESSARRLEGLSLVVGLATLQALRALGLWDAGLKWPNDIQVRGKKIAGILLELTGDPADVCHVVIGIGINVNMIDAGEIDQPWTSMQLELNRLVDRNELVSELNRRLFDYLSLHADQGFSVFQEEWEANHIWQGRDVGLIAGSHQVRGQVLGVDSQGGLRLCVNGEERIFSGGELSLRGFDDC</sequence>
<dbReference type="InterPro" id="IPR030855">
    <property type="entry name" value="Bifunct_BirA"/>
</dbReference>
<protein>
    <recommendedName>
        <fullName evidence="2">Bifunctional ligase/repressor BirA</fullName>
    </recommendedName>
    <alternativeName>
        <fullName evidence="2">Biotin operon repressor</fullName>
    </alternativeName>
    <alternativeName>
        <fullName evidence="2">Biotin--[acetyl-CoA-carboxylase] ligase</fullName>
        <ecNumber evidence="2">6.3.4.15</ecNumber>
    </alternativeName>
    <alternativeName>
        <fullName evidence="2">Biotin--protein ligase</fullName>
    </alternativeName>
    <alternativeName>
        <fullName evidence="2">Biotin-[acetyl-CoA carboxylase] synthetase</fullName>
    </alternativeName>
</protein>
<feature type="binding site" evidence="2">
    <location>
        <begin position="83"/>
        <end position="85"/>
    </location>
    <ligand>
        <name>biotin</name>
        <dbReference type="ChEBI" id="CHEBI:57586"/>
    </ligand>
</feature>
<proteinExistence type="inferred from homology"/>
<gene>
    <name evidence="2 4" type="primary">birA</name>
    <name evidence="4" type="ORF">ACFOJE_05835</name>
</gene>